<dbReference type="RefSeq" id="WP_345390822.1">
    <property type="nucleotide sequence ID" value="NZ_BAABHG010000004.1"/>
</dbReference>
<proteinExistence type="predicted"/>
<comment type="caution">
    <text evidence="6">The sequence shown here is derived from an EMBL/GenBank/DDBJ whole genome shotgun (WGS) entry which is preliminary data.</text>
</comment>
<evidence type="ECO:0000256" key="3">
    <source>
        <dbReference type="ARBA" id="ARBA00023163"/>
    </source>
</evidence>
<dbReference type="PANTHER" id="PTHR30055:SF234">
    <property type="entry name" value="HTH-TYPE TRANSCRIPTIONAL REGULATOR BETI"/>
    <property type="match status" value="1"/>
</dbReference>
<protein>
    <submittedName>
        <fullName evidence="6">TetR/AcrR family transcriptional regulator</fullName>
    </submittedName>
</protein>
<dbReference type="Gene3D" id="1.10.357.10">
    <property type="entry name" value="Tetracycline Repressor, domain 2"/>
    <property type="match status" value="1"/>
</dbReference>
<dbReference type="PRINTS" id="PR00455">
    <property type="entry name" value="HTHTETR"/>
</dbReference>
<sequence length="212" mass="23122">MTEPVGLRARKRERTRRAISEAAIAMFLADGFDEVSVADVAAAAEVSKPTLFRYFPTKEDLVLDRFADHRGEAARVVRGREPGETPLAALKRHIRKALGERDPVTGLCDDPEVLAFNRLVFGTPSLASRLAQHRAYDTDELAAAFQEATGEKDAFLCRLVAVQIVAVTHELAHRNAAKLAAGRSADEVHREAVAALDRAFALLGEGAEKFGY</sequence>
<reference evidence="7" key="1">
    <citation type="journal article" date="2019" name="Int. J. Syst. Evol. Microbiol.">
        <title>The Global Catalogue of Microorganisms (GCM) 10K type strain sequencing project: providing services to taxonomists for standard genome sequencing and annotation.</title>
        <authorList>
            <consortium name="The Broad Institute Genomics Platform"/>
            <consortium name="The Broad Institute Genome Sequencing Center for Infectious Disease"/>
            <person name="Wu L."/>
            <person name="Ma J."/>
        </authorList>
    </citation>
    <scope>NUCLEOTIDE SEQUENCE [LARGE SCALE GENOMIC DNA]</scope>
    <source>
        <strain evidence="7">CGMCC 4.7643</strain>
    </source>
</reference>
<keyword evidence="2 4" id="KW-0238">DNA-binding</keyword>
<keyword evidence="1" id="KW-0805">Transcription regulation</keyword>
<feature type="domain" description="HTH tetR-type" evidence="5">
    <location>
        <begin position="13"/>
        <end position="73"/>
    </location>
</feature>
<evidence type="ECO:0000256" key="4">
    <source>
        <dbReference type="PROSITE-ProRule" id="PRU00335"/>
    </source>
</evidence>
<dbReference type="Gene3D" id="1.10.10.60">
    <property type="entry name" value="Homeodomain-like"/>
    <property type="match status" value="1"/>
</dbReference>
<keyword evidence="3" id="KW-0804">Transcription</keyword>
<dbReference type="EMBL" id="JBHUKU010000014">
    <property type="protein sequence ID" value="MFD2461844.1"/>
    <property type="molecule type" value="Genomic_DNA"/>
</dbReference>
<keyword evidence="7" id="KW-1185">Reference proteome</keyword>
<feature type="DNA-binding region" description="H-T-H motif" evidence="4">
    <location>
        <begin position="36"/>
        <end position="55"/>
    </location>
</feature>
<dbReference type="PANTHER" id="PTHR30055">
    <property type="entry name" value="HTH-TYPE TRANSCRIPTIONAL REGULATOR RUTR"/>
    <property type="match status" value="1"/>
</dbReference>
<dbReference type="Pfam" id="PF00440">
    <property type="entry name" value="TetR_N"/>
    <property type="match status" value="1"/>
</dbReference>
<dbReference type="SUPFAM" id="SSF46689">
    <property type="entry name" value="Homeodomain-like"/>
    <property type="match status" value="1"/>
</dbReference>
<organism evidence="6 7">
    <name type="scientific">Amycolatopsis samaneae</name>
    <dbReference type="NCBI Taxonomy" id="664691"/>
    <lineage>
        <taxon>Bacteria</taxon>
        <taxon>Bacillati</taxon>
        <taxon>Actinomycetota</taxon>
        <taxon>Actinomycetes</taxon>
        <taxon>Pseudonocardiales</taxon>
        <taxon>Pseudonocardiaceae</taxon>
        <taxon>Amycolatopsis</taxon>
    </lineage>
</organism>
<dbReference type="PROSITE" id="PS01081">
    <property type="entry name" value="HTH_TETR_1"/>
    <property type="match status" value="1"/>
</dbReference>
<name>A0ABW5GM12_9PSEU</name>
<dbReference type="InterPro" id="IPR009057">
    <property type="entry name" value="Homeodomain-like_sf"/>
</dbReference>
<dbReference type="InterPro" id="IPR023772">
    <property type="entry name" value="DNA-bd_HTH_TetR-type_CS"/>
</dbReference>
<accession>A0ABW5GM12</accession>
<dbReference type="InterPro" id="IPR050109">
    <property type="entry name" value="HTH-type_TetR-like_transc_reg"/>
</dbReference>
<evidence type="ECO:0000313" key="6">
    <source>
        <dbReference type="EMBL" id="MFD2461844.1"/>
    </source>
</evidence>
<evidence type="ECO:0000259" key="5">
    <source>
        <dbReference type="PROSITE" id="PS50977"/>
    </source>
</evidence>
<evidence type="ECO:0000256" key="1">
    <source>
        <dbReference type="ARBA" id="ARBA00023015"/>
    </source>
</evidence>
<gene>
    <name evidence="6" type="ORF">ACFSYJ_24770</name>
</gene>
<dbReference type="Proteomes" id="UP001597419">
    <property type="component" value="Unassembled WGS sequence"/>
</dbReference>
<evidence type="ECO:0000313" key="7">
    <source>
        <dbReference type="Proteomes" id="UP001597419"/>
    </source>
</evidence>
<dbReference type="PROSITE" id="PS50977">
    <property type="entry name" value="HTH_TETR_2"/>
    <property type="match status" value="1"/>
</dbReference>
<dbReference type="InterPro" id="IPR001647">
    <property type="entry name" value="HTH_TetR"/>
</dbReference>
<evidence type="ECO:0000256" key="2">
    <source>
        <dbReference type="ARBA" id="ARBA00023125"/>
    </source>
</evidence>